<dbReference type="AlphaFoldDB" id="A0AAV7TQE8"/>
<dbReference type="EMBL" id="JANPWB010000006">
    <property type="protein sequence ID" value="KAJ1177917.1"/>
    <property type="molecule type" value="Genomic_DNA"/>
</dbReference>
<keyword evidence="3" id="KW-1185">Reference proteome</keyword>
<proteinExistence type="predicted"/>
<evidence type="ECO:0000256" key="1">
    <source>
        <dbReference type="SAM" id="MobiDB-lite"/>
    </source>
</evidence>
<accession>A0AAV7TQE8</accession>
<gene>
    <name evidence="2" type="ORF">NDU88_003169</name>
</gene>
<organism evidence="2 3">
    <name type="scientific">Pleurodeles waltl</name>
    <name type="common">Iberian ribbed newt</name>
    <dbReference type="NCBI Taxonomy" id="8319"/>
    <lineage>
        <taxon>Eukaryota</taxon>
        <taxon>Metazoa</taxon>
        <taxon>Chordata</taxon>
        <taxon>Craniata</taxon>
        <taxon>Vertebrata</taxon>
        <taxon>Euteleostomi</taxon>
        <taxon>Amphibia</taxon>
        <taxon>Batrachia</taxon>
        <taxon>Caudata</taxon>
        <taxon>Salamandroidea</taxon>
        <taxon>Salamandridae</taxon>
        <taxon>Pleurodelinae</taxon>
        <taxon>Pleurodeles</taxon>
    </lineage>
</organism>
<feature type="compositionally biased region" description="Low complexity" evidence="1">
    <location>
        <begin position="68"/>
        <end position="77"/>
    </location>
</feature>
<name>A0AAV7TQE8_PLEWA</name>
<feature type="region of interest" description="Disordered" evidence="1">
    <location>
        <begin position="97"/>
        <end position="174"/>
    </location>
</feature>
<feature type="region of interest" description="Disordered" evidence="1">
    <location>
        <begin position="1"/>
        <end position="77"/>
    </location>
</feature>
<reference evidence="2" key="1">
    <citation type="journal article" date="2022" name="bioRxiv">
        <title>Sequencing and chromosome-scale assembly of the giantPleurodeles waltlgenome.</title>
        <authorList>
            <person name="Brown T."/>
            <person name="Elewa A."/>
            <person name="Iarovenko S."/>
            <person name="Subramanian E."/>
            <person name="Araus A.J."/>
            <person name="Petzold A."/>
            <person name="Susuki M."/>
            <person name="Suzuki K.-i.T."/>
            <person name="Hayashi T."/>
            <person name="Toyoda A."/>
            <person name="Oliveira C."/>
            <person name="Osipova E."/>
            <person name="Leigh N.D."/>
            <person name="Simon A."/>
            <person name="Yun M.H."/>
        </authorList>
    </citation>
    <scope>NUCLEOTIDE SEQUENCE</scope>
    <source>
        <strain evidence="2">20211129_DDA</strain>
        <tissue evidence="2">Liver</tissue>
    </source>
</reference>
<sequence>MPPRCEENTRPGYGRCEEGPRYGIERSAWGGSLPRAHRNGQLEQNPALGPRGQVGDPVREEPGEEEIGGPLRPAWPWLPLPRGIGGPGDRECLALGRAGPGCPLERPAGAGARPGPPQDRLSRERLAGLGLPPAPPTEGPTGAGAQSEAPRSNGSPGEWWGRDEGGSAVPGKTG</sequence>
<evidence type="ECO:0000313" key="2">
    <source>
        <dbReference type="EMBL" id="KAJ1177917.1"/>
    </source>
</evidence>
<protein>
    <submittedName>
        <fullName evidence="2">Uncharacterized protein</fullName>
    </submittedName>
</protein>
<evidence type="ECO:0000313" key="3">
    <source>
        <dbReference type="Proteomes" id="UP001066276"/>
    </source>
</evidence>
<dbReference type="Proteomes" id="UP001066276">
    <property type="component" value="Chromosome 3_2"/>
</dbReference>
<feature type="compositionally biased region" description="Basic and acidic residues" evidence="1">
    <location>
        <begin position="1"/>
        <end position="24"/>
    </location>
</feature>
<comment type="caution">
    <text evidence="2">The sequence shown here is derived from an EMBL/GenBank/DDBJ whole genome shotgun (WGS) entry which is preliminary data.</text>
</comment>